<dbReference type="EMBL" id="JAYGJQ010000003">
    <property type="protein sequence ID" value="MEA9358395.1"/>
    <property type="molecule type" value="Genomic_DNA"/>
</dbReference>
<organism evidence="2 3">
    <name type="scientific">Bacteriovorax antarcticus</name>
    <dbReference type="NCBI Taxonomy" id="3088717"/>
    <lineage>
        <taxon>Bacteria</taxon>
        <taxon>Pseudomonadati</taxon>
        <taxon>Bdellovibrionota</taxon>
        <taxon>Bacteriovoracia</taxon>
        <taxon>Bacteriovoracales</taxon>
        <taxon>Bacteriovoracaceae</taxon>
        <taxon>Bacteriovorax</taxon>
    </lineage>
</organism>
<dbReference type="CDD" id="cd00093">
    <property type="entry name" value="HTH_XRE"/>
    <property type="match status" value="1"/>
</dbReference>
<dbReference type="Proteomes" id="UP001302274">
    <property type="component" value="Unassembled WGS sequence"/>
</dbReference>
<sequence length="80" mass="9384">MRNTEKNYNKLLAHMAENIKEARMKKKLRQSDMIEFGFSERFVQKLESGIYSPNLYTIHRIAEAFDTTVDKLFKANAALK</sequence>
<dbReference type="PROSITE" id="PS50943">
    <property type="entry name" value="HTH_CROC1"/>
    <property type="match status" value="1"/>
</dbReference>
<proteinExistence type="predicted"/>
<evidence type="ECO:0000313" key="3">
    <source>
        <dbReference type="Proteomes" id="UP001302274"/>
    </source>
</evidence>
<evidence type="ECO:0000313" key="2">
    <source>
        <dbReference type="EMBL" id="MEA9358395.1"/>
    </source>
</evidence>
<gene>
    <name evidence="2" type="ORF">SHI21_19320</name>
</gene>
<dbReference type="InterPro" id="IPR010982">
    <property type="entry name" value="Lambda_DNA-bd_dom_sf"/>
</dbReference>
<protein>
    <submittedName>
        <fullName evidence="2">Helix-turn-helix transcriptional regulator</fullName>
    </submittedName>
</protein>
<evidence type="ECO:0000259" key="1">
    <source>
        <dbReference type="PROSITE" id="PS50943"/>
    </source>
</evidence>
<dbReference type="RefSeq" id="WP_323578780.1">
    <property type="nucleotide sequence ID" value="NZ_JAYGJQ010000003.1"/>
</dbReference>
<dbReference type="SUPFAM" id="SSF47413">
    <property type="entry name" value="lambda repressor-like DNA-binding domains"/>
    <property type="match status" value="1"/>
</dbReference>
<keyword evidence="3" id="KW-1185">Reference proteome</keyword>
<feature type="domain" description="HTH cro/C1-type" evidence="1">
    <location>
        <begin position="19"/>
        <end position="72"/>
    </location>
</feature>
<accession>A0ABU5W3L4</accession>
<dbReference type="Gene3D" id="1.10.260.40">
    <property type="entry name" value="lambda repressor-like DNA-binding domains"/>
    <property type="match status" value="1"/>
</dbReference>
<dbReference type="InterPro" id="IPR001387">
    <property type="entry name" value="Cro/C1-type_HTH"/>
</dbReference>
<reference evidence="2 3" key="1">
    <citation type="submission" date="2023-11" db="EMBL/GenBank/DDBJ databases">
        <title>A Novel Polar Bacteriovorax (B. antarcticus) Isolated from the Biocrust in Antarctica.</title>
        <authorList>
            <person name="Mun W."/>
            <person name="Choi S.Y."/>
            <person name="Mitchell R.J."/>
        </authorList>
    </citation>
    <scope>NUCLEOTIDE SEQUENCE [LARGE SCALE GENOMIC DNA]</scope>
    <source>
        <strain evidence="2 3">PP10</strain>
    </source>
</reference>
<dbReference type="Pfam" id="PF01381">
    <property type="entry name" value="HTH_3"/>
    <property type="match status" value="1"/>
</dbReference>
<name>A0ABU5W3L4_9BACT</name>
<dbReference type="SMART" id="SM00530">
    <property type="entry name" value="HTH_XRE"/>
    <property type="match status" value="1"/>
</dbReference>
<comment type="caution">
    <text evidence="2">The sequence shown here is derived from an EMBL/GenBank/DDBJ whole genome shotgun (WGS) entry which is preliminary data.</text>
</comment>